<name>H2Z9N8_CIOSA</name>
<sequence>VAFLYTPNIRFLERRDDRDCVTLFLRRGRGGTGRFCHNTGLQRGIVFYNGYIHNYSLFHILYLHCQIPKTTNRQI</sequence>
<evidence type="ECO:0000313" key="2">
    <source>
        <dbReference type="Proteomes" id="UP000007875"/>
    </source>
</evidence>
<keyword evidence="2" id="KW-1185">Reference proteome</keyword>
<accession>H2Z9N8</accession>
<dbReference type="InParanoid" id="H2Z9N8"/>
<dbReference type="HOGENOM" id="CLU_2677351_0_0_1"/>
<evidence type="ECO:0000313" key="1">
    <source>
        <dbReference type="Ensembl" id="ENSCSAVP00000014303.1"/>
    </source>
</evidence>
<dbReference type="Ensembl" id="ENSCSAVT00000014468.1">
    <property type="protein sequence ID" value="ENSCSAVP00000014303.1"/>
    <property type="gene ID" value="ENSCSAVG00000008373.1"/>
</dbReference>
<organism evidence="1 2">
    <name type="scientific">Ciona savignyi</name>
    <name type="common">Pacific transparent sea squirt</name>
    <dbReference type="NCBI Taxonomy" id="51511"/>
    <lineage>
        <taxon>Eukaryota</taxon>
        <taxon>Metazoa</taxon>
        <taxon>Chordata</taxon>
        <taxon>Tunicata</taxon>
        <taxon>Ascidiacea</taxon>
        <taxon>Phlebobranchia</taxon>
        <taxon>Cionidae</taxon>
        <taxon>Ciona</taxon>
    </lineage>
</organism>
<reference evidence="1" key="3">
    <citation type="submission" date="2025-09" db="UniProtKB">
        <authorList>
            <consortium name="Ensembl"/>
        </authorList>
    </citation>
    <scope>IDENTIFICATION</scope>
</reference>
<dbReference type="AlphaFoldDB" id="H2Z9N8"/>
<protein>
    <submittedName>
        <fullName evidence="1">Uncharacterized protein</fullName>
    </submittedName>
</protein>
<reference evidence="1" key="2">
    <citation type="submission" date="2025-08" db="UniProtKB">
        <authorList>
            <consortium name="Ensembl"/>
        </authorList>
    </citation>
    <scope>IDENTIFICATION</scope>
</reference>
<reference evidence="2" key="1">
    <citation type="submission" date="2003-08" db="EMBL/GenBank/DDBJ databases">
        <authorList>
            <person name="Birren B."/>
            <person name="Nusbaum C."/>
            <person name="Abebe A."/>
            <person name="Abouelleil A."/>
            <person name="Adekoya E."/>
            <person name="Ait-zahra M."/>
            <person name="Allen N."/>
            <person name="Allen T."/>
            <person name="An P."/>
            <person name="Anderson M."/>
            <person name="Anderson S."/>
            <person name="Arachchi H."/>
            <person name="Armbruster J."/>
            <person name="Bachantsang P."/>
            <person name="Baldwin J."/>
            <person name="Barry A."/>
            <person name="Bayul T."/>
            <person name="Blitshsteyn B."/>
            <person name="Bloom T."/>
            <person name="Blye J."/>
            <person name="Boguslavskiy L."/>
            <person name="Borowsky M."/>
            <person name="Boukhgalter B."/>
            <person name="Brunache A."/>
            <person name="Butler J."/>
            <person name="Calixte N."/>
            <person name="Calvo S."/>
            <person name="Camarata J."/>
            <person name="Campo K."/>
            <person name="Chang J."/>
            <person name="Cheshatsang Y."/>
            <person name="Citroen M."/>
            <person name="Collymore A."/>
            <person name="Considine T."/>
            <person name="Cook A."/>
            <person name="Cooke P."/>
            <person name="Corum B."/>
            <person name="Cuomo C."/>
            <person name="David R."/>
            <person name="Dawoe T."/>
            <person name="Degray S."/>
            <person name="Dodge S."/>
            <person name="Dooley K."/>
            <person name="Dorje P."/>
            <person name="Dorjee K."/>
            <person name="Dorris L."/>
            <person name="Duffey N."/>
            <person name="Dupes A."/>
            <person name="Elkins T."/>
            <person name="Engels R."/>
            <person name="Erickson J."/>
            <person name="Farina A."/>
            <person name="Faro S."/>
            <person name="Ferreira P."/>
            <person name="Fischer H."/>
            <person name="Fitzgerald M."/>
            <person name="Foley K."/>
            <person name="Gage D."/>
            <person name="Galagan J."/>
            <person name="Gearin G."/>
            <person name="Gnerre S."/>
            <person name="Gnirke A."/>
            <person name="Goyette A."/>
            <person name="Graham J."/>
            <person name="Grandbois E."/>
            <person name="Gyaltsen K."/>
            <person name="Hafez N."/>
            <person name="Hagopian D."/>
            <person name="Hagos B."/>
            <person name="Hall J."/>
            <person name="Hatcher B."/>
            <person name="Heller A."/>
            <person name="Higgins H."/>
            <person name="Honan T."/>
            <person name="Horn A."/>
            <person name="Houde N."/>
            <person name="Hughes L."/>
            <person name="Hulme W."/>
            <person name="Husby E."/>
            <person name="Iliev I."/>
            <person name="Jaffe D."/>
            <person name="Jones C."/>
            <person name="Kamal M."/>
            <person name="Kamat A."/>
            <person name="Kamvysselis M."/>
            <person name="Karlsson E."/>
            <person name="Kells C."/>
            <person name="Kieu A."/>
            <person name="Kisner P."/>
            <person name="Kodira C."/>
            <person name="Kulbokas E."/>
            <person name="Labutti K."/>
            <person name="Lama D."/>
            <person name="Landers T."/>
            <person name="Leger J."/>
            <person name="Levine S."/>
            <person name="Lewis D."/>
            <person name="Lewis T."/>
            <person name="Lindblad-toh K."/>
            <person name="Liu X."/>
            <person name="Lokyitsang T."/>
            <person name="Lokyitsang Y."/>
            <person name="Lucien O."/>
            <person name="Lui A."/>
            <person name="Ma L.J."/>
            <person name="Mabbitt R."/>
            <person name="Macdonald J."/>
            <person name="Maclean C."/>
            <person name="Major J."/>
            <person name="Manning J."/>
            <person name="Marabella R."/>
            <person name="Maru K."/>
            <person name="Matthews C."/>
            <person name="Mauceli E."/>
            <person name="Mccarthy M."/>
            <person name="Mcdonough S."/>
            <person name="Mcghee T."/>
            <person name="Meldrim J."/>
            <person name="Meneus L."/>
            <person name="Mesirov J."/>
            <person name="Mihalev A."/>
            <person name="Mihova T."/>
            <person name="Mikkelsen T."/>
            <person name="Mlenga V."/>
            <person name="Moru K."/>
            <person name="Mozes J."/>
            <person name="Mulrain L."/>
            <person name="Munson G."/>
            <person name="Naylor J."/>
            <person name="Newes C."/>
            <person name="Nguyen C."/>
            <person name="Nguyen N."/>
            <person name="Nguyen T."/>
            <person name="Nicol R."/>
            <person name="Nielsen C."/>
            <person name="Nizzari M."/>
            <person name="Norbu C."/>
            <person name="Norbu N."/>
            <person name="O'donnell P."/>
            <person name="Okoawo O."/>
            <person name="O'leary S."/>
            <person name="Omotosho B."/>
            <person name="O'neill K."/>
            <person name="Osman S."/>
            <person name="Parker S."/>
            <person name="Perrin D."/>
            <person name="Phunkhang P."/>
            <person name="Piqani B."/>
            <person name="Purcell S."/>
            <person name="Rachupka T."/>
            <person name="Ramasamy U."/>
            <person name="Rameau R."/>
            <person name="Ray V."/>
            <person name="Raymond C."/>
            <person name="Retta R."/>
            <person name="Richardson S."/>
            <person name="Rise C."/>
            <person name="Rodriguez J."/>
            <person name="Rogers J."/>
            <person name="Rogov P."/>
            <person name="Rutman M."/>
            <person name="Schupbach R."/>
            <person name="Seaman C."/>
            <person name="Settipalli S."/>
            <person name="Sharpe T."/>
            <person name="Sheridan J."/>
            <person name="Sherpa N."/>
            <person name="Shi J."/>
            <person name="Smirnov S."/>
            <person name="Smith C."/>
            <person name="Sougnez C."/>
            <person name="Spencer B."/>
            <person name="Stalker J."/>
            <person name="Stange-thomann N."/>
            <person name="Stavropoulos S."/>
            <person name="Stetson K."/>
            <person name="Stone C."/>
            <person name="Stone S."/>
            <person name="Stubbs M."/>
            <person name="Talamas J."/>
            <person name="Tchuinga P."/>
            <person name="Tenzing P."/>
            <person name="Tesfaye S."/>
            <person name="Theodore J."/>
            <person name="Thoulutsang Y."/>
            <person name="Topham K."/>
            <person name="Towey S."/>
            <person name="Tsamla T."/>
            <person name="Tsomo N."/>
            <person name="Vallee D."/>
            <person name="Vassiliev H."/>
            <person name="Venkataraman V."/>
            <person name="Vinson J."/>
            <person name="Vo A."/>
            <person name="Wade C."/>
            <person name="Wang S."/>
            <person name="Wangchuk T."/>
            <person name="Wangdi T."/>
            <person name="Whittaker C."/>
            <person name="Wilkinson J."/>
            <person name="Wu Y."/>
            <person name="Wyman D."/>
            <person name="Yadav S."/>
            <person name="Yang S."/>
            <person name="Yang X."/>
            <person name="Yeager S."/>
            <person name="Yee E."/>
            <person name="Young G."/>
            <person name="Zainoun J."/>
            <person name="Zembeck L."/>
            <person name="Zimmer A."/>
            <person name="Zody M."/>
            <person name="Lander E."/>
        </authorList>
    </citation>
    <scope>NUCLEOTIDE SEQUENCE [LARGE SCALE GENOMIC DNA]</scope>
</reference>
<dbReference type="Proteomes" id="UP000007875">
    <property type="component" value="Unassembled WGS sequence"/>
</dbReference>
<proteinExistence type="predicted"/>